<sequence length="109" mass="11584">MFLFLSEQWVRYDQADPDGSLLREYCAGRTGDHGSWYEHKRIMAVATRNDRLDPWPRPSAPPARSGPTPGPSIGSWPTSPGVVGHDGGFGHDGGGGHGSGSGHGGFGHF</sequence>
<evidence type="ECO:0000313" key="2">
    <source>
        <dbReference type="EMBL" id="GII47206.1"/>
    </source>
</evidence>
<comment type="caution">
    <text evidence="2">The sequence shown here is derived from an EMBL/GenBank/DDBJ whole genome shotgun (WGS) entry which is preliminary data.</text>
</comment>
<dbReference type="Proteomes" id="UP000644610">
    <property type="component" value="Unassembled WGS sequence"/>
</dbReference>
<evidence type="ECO:0000313" key="3">
    <source>
        <dbReference type="Proteomes" id="UP000644610"/>
    </source>
</evidence>
<accession>A0A8J3UPS0</accession>
<organism evidence="2 3">
    <name type="scientific">Planotetraspora silvatica</name>
    <dbReference type="NCBI Taxonomy" id="234614"/>
    <lineage>
        <taxon>Bacteria</taxon>
        <taxon>Bacillati</taxon>
        <taxon>Actinomycetota</taxon>
        <taxon>Actinomycetes</taxon>
        <taxon>Streptosporangiales</taxon>
        <taxon>Streptosporangiaceae</taxon>
        <taxon>Planotetraspora</taxon>
    </lineage>
</organism>
<gene>
    <name evidence="2" type="ORF">Psi02_36300</name>
</gene>
<dbReference type="EMBL" id="BOOQ01000023">
    <property type="protein sequence ID" value="GII47206.1"/>
    <property type="molecule type" value="Genomic_DNA"/>
</dbReference>
<reference evidence="2" key="1">
    <citation type="submission" date="2021-01" db="EMBL/GenBank/DDBJ databases">
        <title>Whole genome shotgun sequence of Planotetraspora silvatica NBRC 100141.</title>
        <authorList>
            <person name="Komaki H."/>
            <person name="Tamura T."/>
        </authorList>
    </citation>
    <scope>NUCLEOTIDE SEQUENCE</scope>
    <source>
        <strain evidence="2">NBRC 100141</strain>
    </source>
</reference>
<keyword evidence="3" id="KW-1185">Reference proteome</keyword>
<name>A0A8J3UPS0_9ACTN</name>
<protein>
    <submittedName>
        <fullName evidence="2">Uncharacterized protein</fullName>
    </submittedName>
</protein>
<feature type="region of interest" description="Disordered" evidence="1">
    <location>
        <begin position="48"/>
        <end position="109"/>
    </location>
</feature>
<dbReference type="AlphaFoldDB" id="A0A8J3UPS0"/>
<evidence type="ECO:0000256" key="1">
    <source>
        <dbReference type="SAM" id="MobiDB-lite"/>
    </source>
</evidence>
<proteinExistence type="predicted"/>
<dbReference type="RefSeq" id="WP_203975486.1">
    <property type="nucleotide sequence ID" value="NZ_BAAAKY010000023.1"/>
</dbReference>
<feature type="compositionally biased region" description="Gly residues" evidence="1">
    <location>
        <begin position="84"/>
        <end position="109"/>
    </location>
</feature>